<organism evidence="1 2">
    <name type="scientific">Ancylobacter oerskovii</name>
    <dbReference type="NCBI Taxonomy" id="459519"/>
    <lineage>
        <taxon>Bacteria</taxon>
        <taxon>Pseudomonadati</taxon>
        <taxon>Pseudomonadota</taxon>
        <taxon>Alphaproteobacteria</taxon>
        <taxon>Hyphomicrobiales</taxon>
        <taxon>Xanthobacteraceae</taxon>
        <taxon>Ancylobacter</taxon>
    </lineage>
</organism>
<evidence type="ECO:0000313" key="2">
    <source>
        <dbReference type="Proteomes" id="UP001597299"/>
    </source>
</evidence>
<keyword evidence="2" id="KW-1185">Reference proteome</keyword>
<evidence type="ECO:0008006" key="3">
    <source>
        <dbReference type="Google" id="ProtNLM"/>
    </source>
</evidence>
<reference evidence="2" key="1">
    <citation type="journal article" date="2019" name="Int. J. Syst. Evol. Microbiol.">
        <title>The Global Catalogue of Microorganisms (GCM) 10K type strain sequencing project: providing services to taxonomists for standard genome sequencing and annotation.</title>
        <authorList>
            <consortium name="The Broad Institute Genomics Platform"/>
            <consortium name="The Broad Institute Genome Sequencing Center for Infectious Disease"/>
            <person name="Wu L."/>
            <person name="Ma J."/>
        </authorList>
    </citation>
    <scope>NUCLEOTIDE SEQUENCE [LARGE SCALE GENOMIC DNA]</scope>
    <source>
        <strain evidence="2">CCM 7435</strain>
    </source>
</reference>
<gene>
    <name evidence="1" type="ORF">ACFSNC_00210</name>
</gene>
<comment type="caution">
    <text evidence="1">The sequence shown here is derived from an EMBL/GenBank/DDBJ whole genome shotgun (WGS) entry which is preliminary data.</text>
</comment>
<dbReference type="EMBL" id="JBHUHD010000001">
    <property type="protein sequence ID" value="MFD2138810.1"/>
    <property type="molecule type" value="Genomic_DNA"/>
</dbReference>
<dbReference type="Proteomes" id="UP001597299">
    <property type="component" value="Unassembled WGS sequence"/>
</dbReference>
<accession>A0ABW4YR59</accession>
<proteinExistence type="predicted"/>
<sequence>MAFNMQGLKRFADGGVIGTGAGSVKGLFDYQTTDAAAAVEAGGYFNAAAGLLSIGSKIFASLEVGTATKAKTYVVTSNTGTVVTIAAQTVA</sequence>
<dbReference type="RefSeq" id="WP_213355458.1">
    <property type="nucleotide sequence ID" value="NZ_JAHBGB010000044.1"/>
</dbReference>
<protein>
    <recommendedName>
        <fullName evidence="3">DUF2190 family protein</fullName>
    </recommendedName>
</protein>
<name>A0ABW4YR59_9HYPH</name>
<evidence type="ECO:0000313" key="1">
    <source>
        <dbReference type="EMBL" id="MFD2138810.1"/>
    </source>
</evidence>